<gene>
    <name evidence="3" type="ORF">E0H45_21500</name>
</gene>
<sequence>MTVATTAVVAVAFRASAQPNTTSGQATVVSSGPARDPSARPSESSRDSRRKPPSARSSASPRRSTPTVPRASTPTPSSVVVAGGVVDTQYGPVQVEVTVRGGRIAKARALQHPSGGGETDQINSYAVPQLDHETLAAQSANIDTVSGATFTSDGYRQSLQSALDAAHQAGAR</sequence>
<dbReference type="GO" id="GO:0016020">
    <property type="term" value="C:membrane"/>
    <property type="evidence" value="ECO:0007669"/>
    <property type="project" value="InterPro"/>
</dbReference>
<feature type="compositionally biased region" description="Low complexity" evidence="1">
    <location>
        <begin position="54"/>
        <end position="79"/>
    </location>
</feature>
<name>A0A4R0HCP0_9ACTN</name>
<keyword evidence="4" id="KW-1185">Reference proteome</keyword>
<feature type="compositionally biased region" description="Low complexity" evidence="1">
    <location>
        <begin position="33"/>
        <end position="42"/>
    </location>
</feature>
<comment type="caution">
    <text evidence="3">The sequence shown here is derived from an EMBL/GenBank/DDBJ whole genome shotgun (WGS) entry which is preliminary data.</text>
</comment>
<organism evidence="3 4">
    <name type="scientific">Kribbella soli</name>
    <dbReference type="NCBI Taxonomy" id="1124743"/>
    <lineage>
        <taxon>Bacteria</taxon>
        <taxon>Bacillati</taxon>
        <taxon>Actinomycetota</taxon>
        <taxon>Actinomycetes</taxon>
        <taxon>Propionibacteriales</taxon>
        <taxon>Kribbellaceae</taxon>
        <taxon>Kribbella</taxon>
    </lineage>
</organism>
<evidence type="ECO:0000256" key="1">
    <source>
        <dbReference type="SAM" id="MobiDB-lite"/>
    </source>
</evidence>
<feature type="domain" description="FMN-binding" evidence="2">
    <location>
        <begin position="89"/>
        <end position="166"/>
    </location>
</feature>
<dbReference type="GO" id="GO:0010181">
    <property type="term" value="F:FMN binding"/>
    <property type="evidence" value="ECO:0007669"/>
    <property type="project" value="InterPro"/>
</dbReference>
<dbReference type="InterPro" id="IPR007329">
    <property type="entry name" value="FMN-bd"/>
</dbReference>
<evidence type="ECO:0000259" key="2">
    <source>
        <dbReference type="SMART" id="SM00900"/>
    </source>
</evidence>
<dbReference type="Pfam" id="PF04205">
    <property type="entry name" value="FMN_bind"/>
    <property type="match status" value="1"/>
</dbReference>
<protein>
    <submittedName>
        <fullName evidence="3">FMN-binding protein</fullName>
    </submittedName>
</protein>
<dbReference type="SMART" id="SM00900">
    <property type="entry name" value="FMN_bind"/>
    <property type="match status" value="1"/>
</dbReference>
<feature type="compositionally biased region" description="Polar residues" evidence="1">
    <location>
        <begin position="17"/>
        <end position="30"/>
    </location>
</feature>
<accession>A0A4R0HCP0</accession>
<evidence type="ECO:0000313" key="4">
    <source>
        <dbReference type="Proteomes" id="UP000292346"/>
    </source>
</evidence>
<reference evidence="3 4" key="1">
    <citation type="submission" date="2019-02" db="EMBL/GenBank/DDBJ databases">
        <title>Kribbella capetownensis sp. nov. and Kribbella speibonae sp. nov., isolated from soil.</title>
        <authorList>
            <person name="Curtis S.M."/>
            <person name="Norton I."/>
            <person name="Everest G.J."/>
            <person name="Meyers P.R."/>
        </authorList>
    </citation>
    <scope>NUCLEOTIDE SEQUENCE [LARGE SCALE GENOMIC DNA]</scope>
    <source>
        <strain evidence="3 4">KCTC 29219</strain>
    </source>
</reference>
<dbReference type="OrthoDB" id="8099475at2"/>
<evidence type="ECO:0000313" key="3">
    <source>
        <dbReference type="EMBL" id="TCC08855.1"/>
    </source>
</evidence>
<proteinExistence type="predicted"/>
<feature type="region of interest" description="Disordered" evidence="1">
    <location>
        <begin position="16"/>
        <end position="79"/>
    </location>
</feature>
<dbReference type="EMBL" id="SJJZ01000002">
    <property type="protein sequence ID" value="TCC08855.1"/>
    <property type="molecule type" value="Genomic_DNA"/>
</dbReference>
<dbReference type="AlphaFoldDB" id="A0A4R0HCP0"/>
<dbReference type="Proteomes" id="UP000292346">
    <property type="component" value="Unassembled WGS sequence"/>
</dbReference>
<dbReference type="Gene3D" id="3.90.1010.20">
    <property type="match status" value="1"/>
</dbReference>